<name>A0AAN9YKV3_9PEZI</name>
<dbReference type="InterPro" id="IPR052523">
    <property type="entry name" value="Trichothecene_AcTrans"/>
</dbReference>
<sequence length="217" mass="23926">MTANSPVEVTSGGKERVDRAADILAAAFEEDPIYRYFFHDVAEAKRREGRRKVIGGFVKASALNDAEVIEVADWGSCGVLVPPGKKAENPLTLIQAGLIQMIRMVFDYTGTAEELKNKALSKEESKAYWYVLLMGTAAERRNQGLASKVLAYMQEKARSEGRPLWLEASNQDSRRLFAKNGFKDAGEIVLGKGIVDSDGIPREDGEGVTAWGMVWRP</sequence>
<reference evidence="2 3" key="1">
    <citation type="submission" date="2024-02" db="EMBL/GenBank/DDBJ databases">
        <title>De novo assembly and annotation of 12 fungi associated with fruit tree decline syndrome in Ontario, Canada.</title>
        <authorList>
            <person name="Sulman M."/>
            <person name="Ellouze W."/>
            <person name="Ilyukhin E."/>
        </authorList>
    </citation>
    <scope>NUCLEOTIDE SEQUENCE [LARGE SCALE GENOMIC DNA]</scope>
    <source>
        <strain evidence="2 3">M11/M66-122</strain>
    </source>
</reference>
<dbReference type="EMBL" id="JAKJXP020000098">
    <property type="protein sequence ID" value="KAK7746522.1"/>
    <property type="molecule type" value="Genomic_DNA"/>
</dbReference>
<dbReference type="Pfam" id="PF00583">
    <property type="entry name" value="Acetyltransf_1"/>
    <property type="match status" value="1"/>
</dbReference>
<dbReference type="InterPro" id="IPR016181">
    <property type="entry name" value="Acyl_CoA_acyltransferase"/>
</dbReference>
<evidence type="ECO:0000259" key="1">
    <source>
        <dbReference type="PROSITE" id="PS51186"/>
    </source>
</evidence>
<dbReference type="GO" id="GO:0016747">
    <property type="term" value="F:acyltransferase activity, transferring groups other than amino-acyl groups"/>
    <property type="evidence" value="ECO:0007669"/>
    <property type="project" value="InterPro"/>
</dbReference>
<dbReference type="PANTHER" id="PTHR42791">
    <property type="entry name" value="GNAT FAMILY ACETYLTRANSFERASE"/>
    <property type="match status" value="1"/>
</dbReference>
<dbReference type="SUPFAM" id="SSF55729">
    <property type="entry name" value="Acyl-CoA N-acyltransferases (Nat)"/>
    <property type="match status" value="1"/>
</dbReference>
<proteinExistence type="predicted"/>
<dbReference type="AlphaFoldDB" id="A0AAN9YKV3"/>
<evidence type="ECO:0000313" key="3">
    <source>
        <dbReference type="Proteomes" id="UP001320420"/>
    </source>
</evidence>
<protein>
    <recommendedName>
        <fullName evidence="1">N-acetyltransferase domain-containing protein</fullName>
    </recommendedName>
</protein>
<dbReference type="CDD" id="cd04301">
    <property type="entry name" value="NAT_SF"/>
    <property type="match status" value="1"/>
</dbReference>
<dbReference type="PROSITE" id="PS51186">
    <property type="entry name" value="GNAT"/>
    <property type="match status" value="1"/>
</dbReference>
<dbReference type="Proteomes" id="UP001320420">
    <property type="component" value="Unassembled WGS sequence"/>
</dbReference>
<dbReference type="PANTHER" id="PTHR42791:SF1">
    <property type="entry name" value="N-ACETYLTRANSFERASE DOMAIN-CONTAINING PROTEIN"/>
    <property type="match status" value="1"/>
</dbReference>
<keyword evidence="3" id="KW-1185">Reference proteome</keyword>
<organism evidence="2 3">
    <name type="scientific">Diatrype stigma</name>
    <dbReference type="NCBI Taxonomy" id="117547"/>
    <lineage>
        <taxon>Eukaryota</taxon>
        <taxon>Fungi</taxon>
        <taxon>Dikarya</taxon>
        <taxon>Ascomycota</taxon>
        <taxon>Pezizomycotina</taxon>
        <taxon>Sordariomycetes</taxon>
        <taxon>Xylariomycetidae</taxon>
        <taxon>Xylariales</taxon>
        <taxon>Diatrypaceae</taxon>
        <taxon>Diatrype</taxon>
    </lineage>
</organism>
<dbReference type="InterPro" id="IPR000182">
    <property type="entry name" value="GNAT_dom"/>
</dbReference>
<evidence type="ECO:0000313" key="2">
    <source>
        <dbReference type="EMBL" id="KAK7746522.1"/>
    </source>
</evidence>
<feature type="domain" description="N-acetyltransferase" evidence="1">
    <location>
        <begin position="128"/>
        <end position="203"/>
    </location>
</feature>
<accession>A0AAN9YKV3</accession>
<dbReference type="Gene3D" id="3.40.630.30">
    <property type="match status" value="1"/>
</dbReference>
<gene>
    <name evidence="2" type="ORF">SLS62_009385</name>
</gene>
<comment type="caution">
    <text evidence="2">The sequence shown here is derived from an EMBL/GenBank/DDBJ whole genome shotgun (WGS) entry which is preliminary data.</text>
</comment>